<dbReference type="Gene3D" id="1.20.1260.10">
    <property type="match status" value="1"/>
</dbReference>
<gene>
    <name evidence="2" type="ORF">Cabys_2553</name>
    <name evidence="3" type="ORF">Calab_3609</name>
</gene>
<dbReference type="STRING" id="880073.Cabys_2553"/>
<proteinExistence type="predicted"/>
<dbReference type="HOGENOM" id="CLU_051317_1_2_0"/>
<reference evidence="2 5" key="2">
    <citation type="submission" date="2016-11" db="EMBL/GenBank/DDBJ databases">
        <title>Genomic analysis of Caldithrix abyssi and proposal of a novel bacterial phylum Caldithrichaeota.</title>
        <authorList>
            <person name="Kublanov I."/>
            <person name="Sigalova O."/>
            <person name="Gavrilov S."/>
            <person name="Lebedinsky A."/>
            <person name="Ivanova N."/>
            <person name="Daum C."/>
            <person name="Reddy T."/>
            <person name="Klenk H.P."/>
            <person name="Goker M."/>
            <person name="Reva O."/>
            <person name="Miroshnichenko M."/>
            <person name="Kyprides N."/>
            <person name="Woyke T."/>
            <person name="Gelfand M."/>
        </authorList>
    </citation>
    <scope>NUCLEOTIDE SEQUENCE [LARGE SCALE GENOMIC DNA]</scope>
    <source>
        <strain evidence="2 5">LF13</strain>
    </source>
</reference>
<dbReference type="KEGG" id="caby:Cabys_2553"/>
<name>H1XYE0_CALAY</name>
<dbReference type="InterPro" id="IPR019243">
    <property type="entry name" value="DUF2202"/>
</dbReference>
<dbReference type="eggNOG" id="COG4902">
    <property type="taxonomic scope" value="Bacteria"/>
</dbReference>
<dbReference type="RefSeq" id="WP_006930750.1">
    <property type="nucleotide sequence ID" value="NZ_CM001402.1"/>
</dbReference>
<dbReference type="SUPFAM" id="SSF47240">
    <property type="entry name" value="Ferritin-like"/>
    <property type="match status" value="1"/>
</dbReference>
<keyword evidence="4" id="KW-1185">Reference proteome</keyword>
<organism evidence="3 4">
    <name type="scientific">Caldithrix abyssi DSM 13497</name>
    <dbReference type="NCBI Taxonomy" id="880073"/>
    <lineage>
        <taxon>Bacteria</taxon>
        <taxon>Pseudomonadati</taxon>
        <taxon>Calditrichota</taxon>
        <taxon>Calditrichia</taxon>
        <taxon>Calditrichales</taxon>
        <taxon>Calditrichaceae</taxon>
        <taxon>Caldithrix</taxon>
    </lineage>
</organism>
<dbReference type="PaxDb" id="880073-Calab_3609"/>
<dbReference type="AlphaFoldDB" id="H1XYE0"/>
<accession>H1XYE0</accession>
<dbReference type="OrthoDB" id="9801086at2"/>
<dbReference type="EMBL" id="CP018099">
    <property type="protein sequence ID" value="APF19302.1"/>
    <property type="molecule type" value="Genomic_DNA"/>
</dbReference>
<dbReference type="Proteomes" id="UP000004671">
    <property type="component" value="Chromosome"/>
</dbReference>
<dbReference type="Pfam" id="PF09968">
    <property type="entry name" value="DUF2202"/>
    <property type="match status" value="1"/>
</dbReference>
<evidence type="ECO:0000313" key="5">
    <source>
        <dbReference type="Proteomes" id="UP000183868"/>
    </source>
</evidence>
<dbReference type="InterPro" id="IPR009078">
    <property type="entry name" value="Ferritin-like_SF"/>
</dbReference>
<evidence type="ECO:0000313" key="2">
    <source>
        <dbReference type="EMBL" id="APF19302.1"/>
    </source>
</evidence>
<reference evidence="3 4" key="1">
    <citation type="submission" date="2011-09" db="EMBL/GenBank/DDBJ databases">
        <title>The permanent draft genome of Caldithrix abyssi DSM 13497.</title>
        <authorList>
            <consortium name="US DOE Joint Genome Institute (JGI-PGF)"/>
            <person name="Lucas S."/>
            <person name="Han J."/>
            <person name="Lapidus A."/>
            <person name="Bruce D."/>
            <person name="Goodwin L."/>
            <person name="Pitluck S."/>
            <person name="Peters L."/>
            <person name="Kyrpides N."/>
            <person name="Mavromatis K."/>
            <person name="Ivanova N."/>
            <person name="Mikhailova N."/>
            <person name="Chertkov O."/>
            <person name="Detter J.C."/>
            <person name="Tapia R."/>
            <person name="Han C."/>
            <person name="Land M."/>
            <person name="Hauser L."/>
            <person name="Markowitz V."/>
            <person name="Cheng J.-F."/>
            <person name="Hugenholtz P."/>
            <person name="Woyke T."/>
            <person name="Wu D."/>
            <person name="Spring S."/>
            <person name="Brambilla E."/>
            <person name="Klenk H.-P."/>
            <person name="Eisen J.A."/>
        </authorList>
    </citation>
    <scope>NUCLEOTIDE SEQUENCE [LARGE SCALE GENOMIC DNA]</scope>
    <source>
        <strain evidence="3 4">DSM 13497</strain>
    </source>
</reference>
<dbReference type="CDD" id="cd01048">
    <property type="entry name" value="Ferritin_like_AB2"/>
    <property type="match status" value="1"/>
</dbReference>
<dbReference type="InterPro" id="IPR012347">
    <property type="entry name" value="Ferritin-like"/>
</dbReference>
<dbReference type="InParanoid" id="H1XYE0"/>
<evidence type="ECO:0000313" key="3">
    <source>
        <dbReference type="EMBL" id="EHO43207.1"/>
    </source>
</evidence>
<sequence length="226" mass="25352" precursor="true">MKRTIITRVLGLVFILSLTFTLVQCSDDSNTVLSSTARSGALTEDVINSFPLEEVSPAEAEGLTFMREEEKLARDVYLTLYGQWGILVFNNISGSEQMHFDAMGYLLQKYNIDDPVVVDSIGVFTNADLQNLYNTLIVQGKDSAAAALKVGALIEEVDIRDLQKELDENVDNEDIQYVYETLMRGSRNHLRAFVSYLSAMGVIYEPQILSQEEYEAIINSPIERGF</sequence>
<feature type="domain" description="DUF2202" evidence="1">
    <location>
        <begin position="59"/>
        <end position="220"/>
    </location>
</feature>
<dbReference type="EMBL" id="CM001402">
    <property type="protein sequence ID" value="EHO43207.1"/>
    <property type="molecule type" value="Genomic_DNA"/>
</dbReference>
<dbReference type="Proteomes" id="UP000183868">
    <property type="component" value="Chromosome"/>
</dbReference>
<evidence type="ECO:0000259" key="1">
    <source>
        <dbReference type="Pfam" id="PF09968"/>
    </source>
</evidence>
<evidence type="ECO:0000313" key="4">
    <source>
        <dbReference type="Proteomes" id="UP000004671"/>
    </source>
</evidence>
<protein>
    <recommendedName>
        <fullName evidence="1">DUF2202 domain-containing protein</fullName>
    </recommendedName>
</protein>